<dbReference type="InterPro" id="IPR051686">
    <property type="entry name" value="Lipoprotein_DolP"/>
</dbReference>
<feature type="domain" description="BON" evidence="2">
    <location>
        <begin position="49"/>
        <end position="118"/>
    </location>
</feature>
<evidence type="ECO:0000259" key="2">
    <source>
        <dbReference type="PROSITE" id="PS50914"/>
    </source>
</evidence>
<dbReference type="KEGG" id="trs:Terro_4080"/>
<dbReference type="Pfam" id="PF04972">
    <property type="entry name" value="BON"/>
    <property type="match status" value="2"/>
</dbReference>
<reference evidence="3 4" key="1">
    <citation type="submission" date="2012-06" db="EMBL/GenBank/DDBJ databases">
        <title>Complete genome of Terriglobus roseus DSM 18391.</title>
        <authorList>
            <consortium name="US DOE Joint Genome Institute (JGI-PGF)"/>
            <person name="Lucas S."/>
            <person name="Copeland A."/>
            <person name="Lapidus A."/>
            <person name="Glavina del Rio T."/>
            <person name="Dalin E."/>
            <person name="Tice H."/>
            <person name="Bruce D."/>
            <person name="Goodwin L."/>
            <person name="Pitluck S."/>
            <person name="Peters L."/>
            <person name="Mikhailova N."/>
            <person name="Munk A.C.C."/>
            <person name="Kyrpides N."/>
            <person name="Mavromatis K."/>
            <person name="Ivanova N."/>
            <person name="Brettin T."/>
            <person name="Detter J.C."/>
            <person name="Han C."/>
            <person name="Larimer F."/>
            <person name="Land M."/>
            <person name="Hauser L."/>
            <person name="Markowitz V."/>
            <person name="Cheng J.-F."/>
            <person name="Hugenholtz P."/>
            <person name="Woyke T."/>
            <person name="Wu D."/>
            <person name="Brambilla E."/>
            <person name="Klenk H.-P."/>
            <person name="Eisen J.A."/>
        </authorList>
    </citation>
    <scope>NUCLEOTIDE SEQUENCE [LARGE SCALE GENOMIC DNA]</scope>
    <source>
        <strain evidence="4">DSM 18391 / NRRL B-41598 / KBS 63</strain>
    </source>
</reference>
<accession>I3ZM19</accession>
<dbReference type="PROSITE" id="PS50914">
    <property type="entry name" value="BON"/>
    <property type="match status" value="2"/>
</dbReference>
<sequence>MKHPLAITALCAGLALAPSMGWAQSNAAATQPNATTPQDYNSKTWSQEDAGRIVQEVRHRLLSLPNYSVFDSLSFGIQGRTIVLRGFASRPTLKQDAQRAVKDIPGVETVNNQIKVLPLSPMDDRIRVAVYVRIYTQPALRRYTGAPVGFGMAPSVALQAGGITNDPPRGYHAIHIIVDHGHVTLTGVVDRESDANIASMQANGTPGVFSVDNDIVIAGQAPREKMD</sequence>
<dbReference type="RefSeq" id="WP_014787547.1">
    <property type="nucleotide sequence ID" value="NC_018014.1"/>
</dbReference>
<keyword evidence="1" id="KW-0732">Signal</keyword>
<name>I3ZM19_TERRK</name>
<dbReference type="Proteomes" id="UP000006056">
    <property type="component" value="Chromosome"/>
</dbReference>
<feature type="signal peptide" evidence="1">
    <location>
        <begin position="1"/>
        <end position="23"/>
    </location>
</feature>
<dbReference type="HOGENOM" id="CLU_106323_0_0_0"/>
<dbReference type="Gene3D" id="3.30.1340.30">
    <property type="match status" value="2"/>
</dbReference>
<proteinExistence type="predicted"/>
<dbReference type="AlphaFoldDB" id="I3ZM19"/>
<dbReference type="eggNOG" id="COG2823">
    <property type="taxonomic scope" value="Bacteria"/>
</dbReference>
<evidence type="ECO:0000313" key="3">
    <source>
        <dbReference type="EMBL" id="AFL90287.1"/>
    </source>
</evidence>
<keyword evidence="4" id="KW-1185">Reference proteome</keyword>
<protein>
    <submittedName>
        <fullName evidence="3">Putative periplasmic or secreted lipoprotein</fullName>
    </submittedName>
</protein>
<evidence type="ECO:0000256" key="1">
    <source>
        <dbReference type="SAM" id="SignalP"/>
    </source>
</evidence>
<dbReference type="PANTHER" id="PTHR34606">
    <property type="entry name" value="BON DOMAIN-CONTAINING PROTEIN"/>
    <property type="match status" value="1"/>
</dbReference>
<dbReference type="InterPro" id="IPR007055">
    <property type="entry name" value="BON_dom"/>
</dbReference>
<feature type="domain" description="BON" evidence="2">
    <location>
        <begin position="151"/>
        <end position="219"/>
    </location>
</feature>
<dbReference type="OrthoDB" id="114273at2"/>
<dbReference type="EMBL" id="CP003379">
    <property type="protein sequence ID" value="AFL90287.1"/>
    <property type="molecule type" value="Genomic_DNA"/>
</dbReference>
<dbReference type="STRING" id="926566.Terro_4080"/>
<keyword evidence="3" id="KW-0449">Lipoprotein</keyword>
<organism evidence="3 4">
    <name type="scientific">Terriglobus roseus (strain DSM 18391 / NRRL B-41598 / KBS 63)</name>
    <dbReference type="NCBI Taxonomy" id="926566"/>
    <lineage>
        <taxon>Bacteria</taxon>
        <taxon>Pseudomonadati</taxon>
        <taxon>Acidobacteriota</taxon>
        <taxon>Terriglobia</taxon>
        <taxon>Terriglobales</taxon>
        <taxon>Acidobacteriaceae</taxon>
        <taxon>Terriglobus</taxon>
    </lineage>
</organism>
<evidence type="ECO:0000313" key="4">
    <source>
        <dbReference type="Proteomes" id="UP000006056"/>
    </source>
</evidence>
<feature type="chain" id="PRO_5003684856" evidence="1">
    <location>
        <begin position="24"/>
        <end position="227"/>
    </location>
</feature>
<gene>
    <name evidence="3" type="ordered locus">Terro_4080</name>
</gene>
<dbReference type="PANTHER" id="PTHR34606:SF15">
    <property type="entry name" value="BON DOMAIN-CONTAINING PROTEIN"/>
    <property type="match status" value="1"/>
</dbReference>